<dbReference type="AlphaFoldDB" id="A0A6A6HUB0"/>
<dbReference type="Proteomes" id="UP000800094">
    <property type="component" value="Unassembled WGS sequence"/>
</dbReference>
<accession>A0A6A6HUB0</accession>
<dbReference type="GeneID" id="54580619"/>
<evidence type="ECO:0000313" key="1">
    <source>
        <dbReference type="EMBL" id="KAF2241509.1"/>
    </source>
</evidence>
<dbReference type="RefSeq" id="XP_033676513.1">
    <property type="nucleotide sequence ID" value="XM_033827289.1"/>
</dbReference>
<organism evidence="1 2">
    <name type="scientific">Trematosphaeria pertusa</name>
    <dbReference type="NCBI Taxonomy" id="390896"/>
    <lineage>
        <taxon>Eukaryota</taxon>
        <taxon>Fungi</taxon>
        <taxon>Dikarya</taxon>
        <taxon>Ascomycota</taxon>
        <taxon>Pezizomycotina</taxon>
        <taxon>Dothideomycetes</taxon>
        <taxon>Pleosporomycetidae</taxon>
        <taxon>Pleosporales</taxon>
        <taxon>Massarineae</taxon>
        <taxon>Trematosphaeriaceae</taxon>
        <taxon>Trematosphaeria</taxon>
    </lineage>
</organism>
<proteinExistence type="predicted"/>
<protein>
    <submittedName>
        <fullName evidence="1">Uncharacterized protein</fullName>
    </submittedName>
</protein>
<reference evidence="1" key="1">
    <citation type="journal article" date="2020" name="Stud. Mycol.">
        <title>101 Dothideomycetes genomes: a test case for predicting lifestyles and emergence of pathogens.</title>
        <authorList>
            <person name="Haridas S."/>
            <person name="Albert R."/>
            <person name="Binder M."/>
            <person name="Bloem J."/>
            <person name="Labutti K."/>
            <person name="Salamov A."/>
            <person name="Andreopoulos B."/>
            <person name="Baker S."/>
            <person name="Barry K."/>
            <person name="Bills G."/>
            <person name="Bluhm B."/>
            <person name="Cannon C."/>
            <person name="Castanera R."/>
            <person name="Culley D."/>
            <person name="Daum C."/>
            <person name="Ezra D."/>
            <person name="Gonzalez J."/>
            <person name="Henrissat B."/>
            <person name="Kuo A."/>
            <person name="Liang C."/>
            <person name="Lipzen A."/>
            <person name="Lutzoni F."/>
            <person name="Magnuson J."/>
            <person name="Mondo S."/>
            <person name="Nolan M."/>
            <person name="Ohm R."/>
            <person name="Pangilinan J."/>
            <person name="Park H.-J."/>
            <person name="Ramirez L."/>
            <person name="Alfaro M."/>
            <person name="Sun H."/>
            <person name="Tritt A."/>
            <person name="Yoshinaga Y."/>
            <person name="Zwiers L.-H."/>
            <person name="Turgeon B."/>
            <person name="Goodwin S."/>
            <person name="Spatafora J."/>
            <person name="Crous P."/>
            <person name="Grigoriev I."/>
        </authorList>
    </citation>
    <scope>NUCLEOTIDE SEQUENCE</scope>
    <source>
        <strain evidence="1">CBS 122368</strain>
    </source>
</reference>
<keyword evidence="2" id="KW-1185">Reference proteome</keyword>
<gene>
    <name evidence="1" type="ORF">BU26DRAFT_511304</name>
</gene>
<dbReference type="EMBL" id="ML987211">
    <property type="protein sequence ID" value="KAF2241509.1"/>
    <property type="molecule type" value="Genomic_DNA"/>
</dbReference>
<sequence>MDFYVVEFLDDWISKDLAVLELLATSNLIKELLTAGAASSRASTKEGRRLRFSFVIVSQADPLTRRESATPQELDELLFRHRSNISNGGTFAAFPAMDVLYQNTNLERDPPPYLLLASIRSHNKLRKRVLDHELARIEKGRFSLSYCVAMVGASTVQRGT</sequence>
<evidence type="ECO:0000313" key="2">
    <source>
        <dbReference type="Proteomes" id="UP000800094"/>
    </source>
</evidence>
<name>A0A6A6HUB0_9PLEO</name>